<organism evidence="1 2">
    <name type="scientific">Trichinella nelsoni</name>
    <dbReference type="NCBI Taxonomy" id="6336"/>
    <lineage>
        <taxon>Eukaryota</taxon>
        <taxon>Metazoa</taxon>
        <taxon>Ecdysozoa</taxon>
        <taxon>Nematoda</taxon>
        <taxon>Enoplea</taxon>
        <taxon>Dorylaimia</taxon>
        <taxon>Trichinellida</taxon>
        <taxon>Trichinellidae</taxon>
        <taxon>Trichinella</taxon>
    </lineage>
</organism>
<dbReference type="EMBL" id="JYDL01000007">
    <property type="protein sequence ID" value="KRX26489.1"/>
    <property type="molecule type" value="Genomic_DNA"/>
</dbReference>
<gene>
    <name evidence="1" type="ORF">T07_8221</name>
</gene>
<name>A0A0V0SI43_9BILA</name>
<comment type="caution">
    <text evidence="1">The sequence shown here is derived from an EMBL/GenBank/DDBJ whole genome shotgun (WGS) entry which is preliminary data.</text>
</comment>
<dbReference type="Proteomes" id="UP000054630">
    <property type="component" value="Unassembled WGS sequence"/>
</dbReference>
<sequence>MPTFSASHWLFADGIVGQNKSMEKEYTLGALFGTIHTAEQNPAQPRFSFCYFDKRSFCQLCPKYSLMTKAYVHQDWILIVTVHKMVNTAMRHGRQC</sequence>
<proteinExistence type="predicted"/>
<dbReference type="OrthoDB" id="10312243at2759"/>
<evidence type="ECO:0000313" key="1">
    <source>
        <dbReference type="EMBL" id="KRX26489.1"/>
    </source>
</evidence>
<reference evidence="1 2" key="1">
    <citation type="submission" date="2015-01" db="EMBL/GenBank/DDBJ databases">
        <title>Evolution of Trichinella species and genotypes.</title>
        <authorList>
            <person name="Korhonen P.K."/>
            <person name="Edoardo P."/>
            <person name="Giuseppe L.R."/>
            <person name="Gasser R.B."/>
        </authorList>
    </citation>
    <scope>NUCLEOTIDE SEQUENCE [LARGE SCALE GENOMIC DNA]</scope>
    <source>
        <strain evidence="1">ISS37</strain>
    </source>
</reference>
<accession>A0A0V0SI43</accession>
<protein>
    <submittedName>
        <fullName evidence="1">Uncharacterized protein</fullName>
    </submittedName>
</protein>
<evidence type="ECO:0000313" key="2">
    <source>
        <dbReference type="Proteomes" id="UP000054630"/>
    </source>
</evidence>
<dbReference type="AlphaFoldDB" id="A0A0V0SI43"/>
<keyword evidence="2" id="KW-1185">Reference proteome</keyword>